<dbReference type="AlphaFoldDB" id="A0A4Y2CDC2"/>
<comment type="caution">
    <text evidence="2">The sequence shown here is derived from an EMBL/GenBank/DDBJ whole genome shotgun (WGS) entry which is preliminary data.</text>
</comment>
<reference evidence="2 3" key="1">
    <citation type="journal article" date="2019" name="Sci. Rep.">
        <title>Orb-weaving spider Araneus ventricosus genome elucidates the spidroin gene catalogue.</title>
        <authorList>
            <person name="Kono N."/>
            <person name="Nakamura H."/>
            <person name="Ohtoshi R."/>
            <person name="Moran D.A.P."/>
            <person name="Shinohara A."/>
            <person name="Yoshida Y."/>
            <person name="Fujiwara M."/>
            <person name="Mori M."/>
            <person name="Tomita M."/>
            <person name="Arakawa K."/>
        </authorList>
    </citation>
    <scope>NUCLEOTIDE SEQUENCE [LARGE SCALE GENOMIC DNA]</scope>
</reference>
<name>A0A4Y2CDC2_ARAVE</name>
<proteinExistence type="predicted"/>
<evidence type="ECO:0000256" key="1">
    <source>
        <dbReference type="SAM" id="MobiDB-lite"/>
    </source>
</evidence>
<protein>
    <submittedName>
        <fullName evidence="2">Uncharacterized protein</fullName>
    </submittedName>
</protein>
<feature type="compositionally biased region" description="Polar residues" evidence="1">
    <location>
        <begin position="25"/>
        <end position="39"/>
    </location>
</feature>
<sequence>MKRKSNPHPSVPHIRFHAHELKLTTPISPNGPSLKTAQSGKREERKDERKGEKRKRREREKWAEKPIGASIGGDFSPPLFTAGNRSSRA</sequence>
<dbReference type="Proteomes" id="UP000499080">
    <property type="component" value="Unassembled WGS sequence"/>
</dbReference>
<organism evidence="2 3">
    <name type="scientific">Araneus ventricosus</name>
    <name type="common">Orbweaver spider</name>
    <name type="synonym">Epeira ventricosa</name>
    <dbReference type="NCBI Taxonomy" id="182803"/>
    <lineage>
        <taxon>Eukaryota</taxon>
        <taxon>Metazoa</taxon>
        <taxon>Ecdysozoa</taxon>
        <taxon>Arthropoda</taxon>
        <taxon>Chelicerata</taxon>
        <taxon>Arachnida</taxon>
        <taxon>Araneae</taxon>
        <taxon>Araneomorphae</taxon>
        <taxon>Entelegynae</taxon>
        <taxon>Araneoidea</taxon>
        <taxon>Araneidae</taxon>
        <taxon>Araneus</taxon>
    </lineage>
</organism>
<feature type="compositionally biased region" description="Basic and acidic residues" evidence="1">
    <location>
        <begin position="40"/>
        <end position="51"/>
    </location>
</feature>
<evidence type="ECO:0000313" key="3">
    <source>
        <dbReference type="Proteomes" id="UP000499080"/>
    </source>
</evidence>
<gene>
    <name evidence="2" type="ORF">AVEN_205476_1</name>
</gene>
<feature type="region of interest" description="Disordered" evidence="1">
    <location>
        <begin position="1"/>
        <end position="89"/>
    </location>
</feature>
<accession>A0A4Y2CDC2</accession>
<dbReference type="EMBL" id="BGPR01000173">
    <property type="protein sequence ID" value="GBM01818.1"/>
    <property type="molecule type" value="Genomic_DNA"/>
</dbReference>
<keyword evidence="3" id="KW-1185">Reference proteome</keyword>
<evidence type="ECO:0000313" key="2">
    <source>
        <dbReference type="EMBL" id="GBM01818.1"/>
    </source>
</evidence>